<organism evidence="2">
    <name type="scientific">viral metagenome</name>
    <dbReference type="NCBI Taxonomy" id="1070528"/>
    <lineage>
        <taxon>unclassified sequences</taxon>
        <taxon>metagenomes</taxon>
        <taxon>organismal metagenomes</taxon>
    </lineage>
</organism>
<dbReference type="EMBL" id="MT141567">
    <property type="protein sequence ID" value="QJA67225.1"/>
    <property type="molecule type" value="Genomic_DNA"/>
</dbReference>
<evidence type="ECO:0000256" key="1">
    <source>
        <dbReference type="SAM" id="MobiDB-lite"/>
    </source>
</evidence>
<gene>
    <name evidence="3" type="ORF">MM415A00691_0025</name>
    <name evidence="2" type="ORF">MM415B00267_0051</name>
</gene>
<dbReference type="AlphaFoldDB" id="A0A6M3JDK4"/>
<name>A0A6M3JDK4_9ZZZZ</name>
<evidence type="ECO:0000313" key="3">
    <source>
        <dbReference type="EMBL" id="QJA80631.1"/>
    </source>
</evidence>
<accession>A0A6M3JDK4</accession>
<feature type="compositionally biased region" description="Low complexity" evidence="1">
    <location>
        <begin position="61"/>
        <end position="73"/>
    </location>
</feature>
<evidence type="ECO:0000313" key="2">
    <source>
        <dbReference type="EMBL" id="QJA67225.1"/>
    </source>
</evidence>
<sequence>MVAYKNASLKETPPEYIMYRISEKFGWTINDILEQPSETLQAYIVLIGEDNLQQKRKNDSSARNSNSSNFRKR</sequence>
<proteinExistence type="predicted"/>
<reference evidence="2" key="1">
    <citation type="submission" date="2020-03" db="EMBL/GenBank/DDBJ databases">
        <title>The deep terrestrial virosphere.</title>
        <authorList>
            <person name="Holmfeldt K."/>
            <person name="Nilsson E."/>
            <person name="Simone D."/>
            <person name="Lopez-Fernandez M."/>
            <person name="Wu X."/>
            <person name="de Brujin I."/>
            <person name="Lundin D."/>
            <person name="Andersson A."/>
            <person name="Bertilsson S."/>
            <person name="Dopson M."/>
        </authorList>
    </citation>
    <scope>NUCLEOTIDE SEQUENCE</scope>
    <source>
        <strain evidence="3">MM415A00691</strain>
        <strain evidence="2">MM415B00267</strain>
    </source>
</reference>
<feature type="region of interest" description="Disordered" evidence="1">
    <location>
        <begin position="54"/>
        <end position="73"/>
    </location>
</feature>
<protein>
    <submittedName>
        <fullName evidence="2">Uncharacterized protein</fullName>
    </submittedName>
</protein>
<dbReference type="EMBL" id="MT142429">
    <property type="protein sequence ID" value="QJA80631.1"/>
    <property type="molecule type" value="Genomic_DNA"/>
</dbReference>